<dbReference type="AlphaFoldDB" id="A0A212IYA5"/>
<organism evidence="2">
    <name type="scientific">uncultured Alphaproteobacteria bacterium</name>
    <dbReference type="NCBI Taxonomy" id="91750"/>
    <lineage>
        <taxon>Bacteria</taxon>
        <taxon>Pseudomonadati</taxon>
        <taxon>Pseudomonadota</taxon>
        <taxon>Alphaproteobacteria</taxon>
        <taxon>environmental samples</taxon>
    </lineage>
</organism>
<gene>
    <name evidence="2" type="ORF">KL86APRO_10208</name>
</gene>
<dbReference type="InterPro" id="IPR029063">
    <property type="entry name" value="SAM-dependent_MTases_sf"/>
</dbReference>
<dbReference type="GO" id="GO:0032259">
    <property type="term" value="P:methylation"/>
    <property type="evidence" value="ECO:0007669"/>
    <property type="project" value="UniProtKB-KW"/>
</dbReference>
<name>A0A212IYA5_9PROT</name>
<proteinExistence type="predicted"/>
<dbReference type="SUPFAM" id="SSF53335">
    <property type="entry name" value="S-adenosyl-L-methionine-dependent methyltransferases"/>
    <property type="match status" value="1"/>
</dbReference>
<dbReference type="GO" id="GO:0008168">
    <property type="term" value="F:methyltransferase activity"/>
    <property type="evidence" value="ECO:0007669"/>
    <property type="project" value="UniProtKB-KW"/>
</dbReference>
<dbReference type="InterPro" id="IPR041698">
    <property type="entry name" value="Methyltransf_25"/>
</dbReference>
<dbReference type="EMBL" id="FLUO01000001">
    <property type="protein sequence ID" value="SBV92094.1"/>
    <property type="molecule type" value="Genomic_DNA"/>
</dbReference>
<evidence type="ECO:0000259" key="1">
    <source>
        <dbReference type="Pfam" id="PF13649"/>
    </source>
</evidence>
<reference evidence="2" key="1">
    <citation type="submission" date="2016-04" db="EMBL/GenBank/DDBJ databases">
        <authorList>
            <person name="Evans L.H."/>
            <person name="Alamgir A."/>
            <person name="Owens N."/>
            <person name="Weber N.D."/>
            <person name="Virtaneva K."/>
            <person name="Barbian K."/>
            <person name="Babar A."/>
            <person name="Rosenke K."/>
        </authorList>
    </citation>
    <scope>NUCLEOTIDE SEQUENCE</scope>
    <source>
        <strain evidence="2">86</strain>
    </source>
</reference>
<evidence type="ECO:0000313" key="2">
    <source>
        <dbReference type="EMBL" id="SBV92094.1"/>
    </source>
</evidence>
<keyword evidence="2" id="KW-0489">Methyltransferase</keyword>
<protein>
    <submittedName>
        <fullName evidence="2">Methyltransferase type 12</fullName>
    </submittedName>
</protein>
<accession>A0A212IYA5</accession>
<keyword evidence="2" id="KW-0808">Transferase</keyword>
<dbReference type="Gene3D" id="2.20.25.110">
    <property type="entry name" value="S-adenosyl-L-methionine-dependent methyltransferases"/>
    <property type="match status" value="1"/>
</dbReference>
<dbReference type="Pfam" id="PF13649">
    <property type="entry name" value="Methyltransf_25"/>
    <property type="match status" value="1"/>
</dbReference>
<dbReference type="Gene3D" id="3.40.50.150">
    <property type="entry name" value="Vaccinia Virus protein VP39"/>
    <property type="match status" value="1"/>
</dbReference>
<sequence>MINRYGKLASWVYDLDKPIGRSFGDQEYYRQRLEQCRRGPVLEPAVGNGRLLVPLIEAGFPVEGFDASAEMLEYCQDECRKRKLAVSLTQQTFETFAYDKRFAAVIIPAGSFQLITNALSAGAVLKRLYEHLLPDGKLILDLDPIGNFLGPSGSVRSWTTDDGSLLTLTDQRVETDYVAQTTLSHLRYEHWQGGNLMATELDLFKLRWWGVNEFGLALNAAGFADVVVSGNYEHGRAPQKDDDIISFEAHRPADGSETE</sequence>
<feature type="domain" description="Methyltransferase" evidence="1">
    <location>
        <begin position="41"/>
        <end position="136"/>
    </location>
</feature>
<dbReference type="CDD" id="cd02440">
    <property type="entry name" value="AdoMet_MTases"/>
    <property type="match status" value="1"/>
</dbReference>